<name>A0A654IBX8_9MOLU</name>
<proteinExistence type="predicted"/>
<accession>A0A654IBX8</accession>
<gene>
    <name evidence="3" type="ORF">MF5292_00429</name>
    <name evidence="4" type="ORF">MF5293_00431</name>
</gene>
<evidence type="ECO:0000313" key="3">
    <source>
        <dbReference type="EMBL" id="VZK65256.1"/>
    </source>
</evidence>
<feature type="region of interest" description="Disordered" evidence="1">
    <location>
        <begin position="436"/>
        <end position="457"/>
    </location>
</feature>
<evidence type="ECO:0000313" key="4">
    <source>
        <dbReference type="EMBL" id="VZR97655.1"/>
    </source>
</evidence>
<evidence type="ECO:0000256" key="2">
    <source>
        <dbReference type="SAM" id="SignalP"/>
    </source>
</evidence>
<keyword evidence="2" id="KW-0732">Signal</keyword>
<dbReference type="InterPro" id="IPR054825">
    <property type="entry name" value="P68-like"/>
</dbReference>
<evidence type="ECO:0000256" key="1">
    <source>
        <dbReference type="SAM" id="MobiDB-lite"/>
    </source>
</evidence>
<feature type="signal peptide" evidence="2">
    <location>
        <begin position="1"/>
        <end position="23"/>
    </location>
</feature>
<evidence type="ECO:0008006" key="5">
    <source>
        <dbReference type="Google" id="ProtNLM"/>
    </source>
</evidence>
<dbReference type="EMBL" id="LR738858">
    <property type="protein sequence ID" value="VZK65256.1"/>
    <property type="molecule type" value="Genomic_DNA"/>
</dbReference>
<dbReference type="EMBL" id="LR739234">
    <property type="protein sequence ID" value="VZR97655.1"/>
    <property type="molecule type" value="Genomic_DNA"/>
</dbReference>
<dbReference type="PROSITE" id="PS51257">
    <property type="entry name" value="PROKAR_LIPOPROTEIN"/>
    <property type="match status" value="1"/>
</dbReference>
<protein>
    <recommendedName>
        <fullName evidence="5">Lipoprotein B</fullName>
    </recommendedName>
</protein>
<dbReference type="AlphaFoldDB" id="A0A654IBX8"/>
<reference evidence="3" key="1">
    <citation type="submission" date="2019-11" db="EMBL/GenBank/DDBJ databases">
        <authorList>
            <person name="Falquet L."/>
            <person name="Falquet L."/>
        </authorList>
    </citation>
    <scope>NUCLEOTIDE SEQUENCE</scope>
    <source>
        <strain evidence="4">G1650</strain>
        <strain evidence="3">G5813/1+2</strain>
    </source>
</reference>
<organism evidence="3">
    <name type="scientific">Mycoplasma feriruminatoris</name>
    <dbReference type="NCBI Taxonomy" id="1179777"/>
    <lineage>
        <taxon>Bacteria</taxon>
        <taxon>Bacillati</taxon>
        <taxon>Mycoplasmatota</taxon>
        <taxon>Mollicutes</taxon>
        <taxon>Mycoplasmataceae</taxon>
        <taxon>Mycoplasma</taxon>
    </lineage>
</organism>
<sequence>MRRKLLGLSAMTFTVAAPFVAIACSTTSSSDRILFATAQGSGWPLSLALKPLVKYYNDTYKNDKDFVPVKFQFADNKTNDPDVETHGIVNQFKLIKKAKENIETHNIKDLPNIILGDQSGAYIINQDQRLLDISDQGIDKSTFSSKIAELHSILAGQNDTTKLYNIPFDNADTNALQINLRVMEKMFELIKKGGGTVETNSEIYKKVESSKKEKNKNELPEKTIWSALKVKKEKNGSEGSFKDLKVNDDIFKSLKSLREFAAKFTEGVEIESSKVTKETISGEVLSIDYQEQEFYKELHSRINSEKPIFELDKSNNKDIPKVKYNLVQDDSIKQEFKKLWEEWKNSIKRVEYNKEDINKKVFQSMKFMANGTTEWGSWNIFRFQSAISLAASVGANQNKITNFTRKHPYFGSDIKDDPKFDTNNAKDADVFMDSQITPSKENKNGTGGMTPAKTNPGIFDEGGSSILPINVGNEKLNLGTKKFLKWIYTGKNKISGIEEENWLTLAKTSGYIMPLKKVVTKDTVKKLEEIISKLEATLKSKNDITKEPGYFTLNMLRSSLLSLKSLVKLENGESVARPVATDDKAAEVTGLVSNGLIKQTEINGTTKIGADQLISQFEQIVKK</sequence>
<dbReference type="NCBIfam" id="NF045826">
    <property type="entry name" value="lipo_P68"/>
    <property type="match status" value="1"/>
</dbReference>
<feature type="chain" id="PRO_5036158928" description="Lipoprotein B" evidence="2">
    <location>
        <begin position="24"/>
        <end position="623"/>
    </location>
</feature>